<dbReference type="Proteomes" id="UP001249851">
    <property type="component" value="Unassembled WGS sequence"/>
</dbReference>
<evidence type="ECO:0000256" key="1">
    <source>
        <dbReference type="SAM" id="MobiDB-lite"/>
    </source>
</evidence>
<sequence>MGPAEPPQREGRLPSMPATNYWNSNRSLTSSKHWASLHAPKTSTSQSSTYTRPFSSRNPTPADTALFTAFAEPQPTLMPDVDATLHLIAQWKHIITTDLTSAFYQIPLSRNSMKYCGVATPF</sequence>
<name>A0AAD9QSV3_ACRCE</name>
<protein>
    <submittedName>
        <fullName evidence="2">Uncharacterized protein</fullName>
    </submittedName>
</protein>
<reference evidence="2" key="2">
    <citation type="journal article" date="2023" name="Science">
        <title>Genomic signatures of disease resistance in endangered staghorn corals.</title>
        <authorList>
            <person name="Vollmer S.V."/>
            <person name="Selwyn J.D."/>
            <person name="Despard B.A."/>
            <person name="Roesel C.L."/>
        </authorList>
    </citation>
    <scope>NUCLEOTIDE SEQUENCE</scope>
    <source>
        <strain evidence="2">K2</strain>
    </source>
</reference>
<feature type="compositionally biased region" description="Polar residues" evidence="1">
    <location>
        <begin position="41"/>
        <end position="59"/>
    </location>
</feature>
<keyword evidence="3" id="KW-1185">Reference proteome</keyword>
<dbReference type="InterPro" id="IPR043502">
    <property type="entry name" value="DNA/RNA_pol_sf"/>
</dbReference>
<evidence type="ECO:0000313" key="2">
    <source>
        <dbReference type="EMBL" id="KAK2566485.1"/>
    </source>
</evidence>
<proteinExistence type="predicted"/>
<accession>A0AAD9QSV3</accession>
<dbReference type="EMBL" id="JARQWQ010000017">
    <property type="protein sequence ID" value="KAK2566485.1"/>
    <property type="molecule type" value="Genomic_DNA"/>
</dbReference>
<evidence type="ECO:0000313" key="3">
    <source>
        <dbReference type="Proteomes" id="UP001249851"/>
    </source>
</evidence>
<dbReference type="SUPFAM" id="SSF56672">
    <property type="entry name" value="DNA/RNA polymerases"/>
    <property type="match status" value="1"/>
</dbReference>
<comment type="caution">
    <text evidence="2">The sequence shown here is derived from an EMBL/GenBank/DDBJ whole genome shotgun (WGS) entry which is preliminary data.</text>
</comment>
<reference evidence="2" key="1">
    <citation type="journal article" date="2023" name="G3 (Bethesda)">
        <title>Whole genome assembly and annotation of the endangered Caribbean coral Acropora cervicornis.</title>
        <authorList>
            <person name="Selwyn J.D."/>
            <person name="Vollmer S.V."/>
        </authorList>
    </citation>
    <scope>NUCLEOTIDE SEQUENCE</scope>
    <source>
        <strain evidence="2">K2</strain>
    </source>
</reference>
<organism evidence="2 3">
    <name type="scientific">Acropora cervicornis</name>
    <name type="common">Staghorn coral</name>
    <dbReference type="NCBI Taxonomy" id="6130"/>
    <lineage>
        <taxon>Eukaryota</taxon>
        <taxon>Metazoa</taxon>
        <taxon>Cnidaria</taxon>
        <taxon>Anthozoa</taxon>
        <taxon>Hexacorallia</taxon>
        <taxon>Scleractinia</taxon>
        <taxon>Astrocoeniina</taxon>
        <taxon>Acroporidae</taxon>
        <taxon>Acropora</taxon>
    </lineage>
</organism>
<feature type="compositionally biased region" description="Polar residues" evidence="1">
    <location>
        <begin position="17"/>
        <end position="33"/>
    </location>
</feature>
<feature type="region of interest" description="Disordered" evidence="1">
    <location>
        <begin position="1"/>
        <end position="59"/>
    </location>
</feature>
<gene>
    <name evidence="2" type="ORF">P5673_010009</name>
</gene>
<dbReference type="AlphaFoldDB" id="A0AAD9QSV3"/>